<dbReference type="CDD" id="cd14332">
    <property type="entry name" value="UBA_RuvA_C"/>
    <property type="match status" value="1"/>
</dbReference>
<dbReference type="AlphaFoldDB" id="A0A1F7WF00"/>
<keyword evidence="1 6" id="KW-0963">Cytoplasm</keyword>
<evidence type="ECO:0000313" key="9">
    <source>
        <dbReference type="Proteomes" id="UP000176988"/>
    </source>
</evidence>
<evidence type="ECO:0000256" key="3">
    <source>
        <dbReference type="ARBA" id="ARBA00023125"/>
    </source>
</evidence>
<dbReference type="InterPro" id="IPR010994">
    <property type="entry name" value="RuvA_2-like"/>
</dbReference>
<sequence>MIIKLTGQLTYKGTNYAIVETGGVGYQVYLSSSTLADLPGGSEVELWTHEHVREELRDLYGFRSERERGLFLELLDVSGVGPKMAQNIMSLGKVEEIERRIDAGDVAWMSRVPGVGKKTAQKIILELKGKLTDIGSSDPLGSEVVSALMNLGYSREQANQAAVQSEEGPVEERLKAALKALAR</sequence>
<dbReference type="GO" id="GO:0009378">
    <property type="term" value="F:four-way junction helicase activity"/>
    <property type="evidence" value="ECO:0007669"/>
    <property type="project" value="InterPro"/>
</dbReference>
<keyword evidence="2 6" id="KW-0227">DNA damage</keyword>
<comment type="caution">
    <text evidence="8">The sequence shown here is derived from an EMBL/GenBank/DDBJ whole genome shotgun (WGS) entry which is preliminary data.</text>
</comment>
<accession>A0A1F7WF00</accession>
<dbReference type="EMBL" id="MGFG01000009">
    <property type="protein sequence ID" value="OGM01360.1"/>
    <property type="molecule type" value="Genomic_DNA"/>
</dbReference>
<dbReference type="GO" id="GO:0009379">
    <property type="term" value="C:Holliday junction helicase complex"/>
    <property type="evidence" value="ECO:0007669"/>
    <property type="project" value="InterPro"/>
</dbReference>
<feature type="domain" description="Helix-hairpin-helix DNA-binding motif class 1" evidence="7">
    <location>
        <begin position="107"/>
        <end position="126"/>
    </location>
</feature>
<dbReference type="GO" id="GO:0006281">
    <property type="term" value="P:DNA repair"/>
    <property type="evidence" value="ECO:0007669"/>
    <property type="project" value="UniProtKB-UniRule"/>
</dbReference>
<comment type="subunit">
    <text evidence="6">Homotetramer. Forms an RuvA(8)-RuvB(12)-Holliday junction (HJ) complex. HJ DNA is sandwiched between 2 RuvA tetramers; dsDNA enters through RuvA and exits via RuvB. An RuvB hexamer assembles on each DNA strand where it exits the tetramer. Each RuvB hexamer is contacted by two RuvA subunits (via domain III) on 2 adjacent RuvB subunits; this complex drives branch migration. In the full resolvosome a probable DNA-RuvA(4)-RuvB(12)-RuvC(2) complex forms which resolves the HJ.</text>
</comment>
<feature type="domain" description="Helix-hairpin-helix DNA-binding motif class 1" evidence="7">
    <location>
        <begin position="72"/>
        <end position="91"/>
    </location>
</feature>
<evidence type="ECO:0000256" key="2">
    <source>
        <dbReference type="ARBA" id="ARBA00022763"/>
    </source>
</evidence>
<organism evidence="8 9">
    <name type="scientific">Candidatus Uhrbacteria bacterium RIFOXYC2_FULL_47_19</name>
    <dbReference type="NCBI Taxonomy" id="1802424"/>
    <lineage>
        <taxon>Bacteria</taxon>
        <taxon>Candidatus Uhriibacteriota</taxon>
    </lineage>
</organism>
<keyword evidence="3 6" id="KW-0238">DNA-binding</keyword>
<dbReference type="InterPro" id="IPR036267">
    <property type="entry name" value="RuvA_C_sf"/>
</dbReference>
<dbReference type="GO" id="GO:0005524">
    <property type="term" value="F:ATP binding"/>
    <property type="evidence" value="ECO:0007669"/>
    <property type="project" value="InterPro"/>
</dbReference>
<dbReference type="SUPFAM" id="SSF46929">
    <property type="entry name" value="DNA helicase RuvA subunit, C-terminal domain"/>
    <property type="match status" value="1"/>
</dbReference>
<dbReference type="InterPro" id="IPR012340">
    <property type="entry name" value="NA-bd_OB-fold"/>
</dbReference>
<dbReference type="Pfam" id="PF01330">
    <property type="entry name" value="RuvA_N"/>
    <property type="match status" value="1"/>
</dbReference>
<protein>
    <recommendedName>
        <fullName evidence="6">Holliday junction branch migration complex subunit RuvA</fullName>
    </recommendedName>
</protein>
<dbReference type="GO" id="GO:0006310">
    <property type="term" value="P:DNA recombination"/>
    <property type="evidence" value="ECO:0007669"/>
    <property type="project" value="UniProtKB-UniRule"/>
</dbReference>
<keyword evidence="4 6" id="KW-0233">DNA recombination</keyword>
<feature type="region of interest" description="Domain III" evidence="6">
    <location>
        <begin position="143"/>
        <end position="183"/>
    </location>
</feature>
<evidence type="ECO:0000256" key="1">
    <source>
        <dbReference type="ARBA" id="ARBA00022490"/>
    </source>
</evidence>
<dbReference type="InterPro" id="IPR011114">
    <property type="entry name" value="RuvA_C"/>
</dbReference>
<evidence type="ECO:0000256" key="5">
    <source>
        <dbReference type="ARBA" id="ARBA00023204"/>
    </source>
</evidence>
<dbReference type="InterPro" id="IPR003583">
    <property type="entry name" value="Hlx-hairpin-Hlx_DNA-bd_motif"/>
</dbReference>
<evidence type="ECO:0000313" key="8">
    <source>
        <dbReference type="EMBL" id="OGM01360.1"/>
    </source>
</evidence>
<dbReference type="STRING" id="1802424.A2480_02210"/>
<dbReference type="Gene3D" id="1.10.150.20">
    <property type="entry name" value="5' to 3' exonuclease, C-terminal subdomain"/>
    <property type="match status" value="1"/>
</dbReference>
<comment type="caution">
    <text evidence="6">Lacks conserved residue(s) required for the propagation of feature annotation.</text>
</comment>
<dbReference type="SUPFAM" id="SSF50249">
    <property type="entry name" value="Nucleic acid-binding proteins"/>
    <property type="match status" value="1"/>
</dbReference>
<proteinExistence type="inferred from homology"/>
<dbReference type="HAMAP" id="MF_00031">
    <property type="entry name" value="DNA_HJ_migration_RuvA"/>
    <property type="match status" value="1"/>
</dbReference>
<dbReference type="SMART" id="SM00278">
    <property type="entry name" value="HhH1"/>
    <property type="match status" value="2"/>
</dbReference>
<keyword evidence="8" id="KW-0378">Hydrolase</keyword>
<dbReference type="GO" id="GO:0005737">
    <property type="term" value="C:cytoplasm"/>
    <property type="evidence" value="ECO:0007669"/>
    <property type="project" value="UniProtKB-SubCell"/>
</dbReference>
<dbReference type="NCBIfam" id="TIGR00084">
    <property type="entry name" value="ruvA"/>
    <property type="match status" value="1"/>
</dbReference>
<keyword evidence="8" id="KW-0547">Nucleotide-binding</keyword>
<gene>
    <name evidence="6" type="primary">ruvA</name>
    <name evidence="8" type="ORF">A2480_02210</name>
</gene>
<dbReference type="Proteomes" id="UP000176988">
    <property type="component" value="Unassembled WGS sequence"/>
</dbReference>
<keyword evidence="8" id="KW-0347">Helicase</keyword>
<keyword evidence="5 6" id="KW-0234">DNA repair</keyword>
<evidence type="ECO:0000256" key="4">
    <source>
        <dbReference type="ARBA" id="ARBA00023172"/>
    </source>
</evidence>
<dbReference type="Gene3D" id="2.40.50.140">
    <property type="entry name" value="Nucleic acid-binding proteins"/>
    <property type="match status" value="1"/>
</dbReference>
<evidence type="ECO:0000259" key="7">
    <source>
        <dbReference type="SMART" id="SM00278"/>
    </source>
</evidence>
<evidence type="ECO:0000256" key="6">
    <source>
        <dbReference type="HAMAP-Rule" id="MF_00031"/>
    </source>
</evidence>
<keyword evidence="8" id="KW-0067">ATP-binding</keyword>
<dbReference type="Pfam" id="PF07499">
    <property type="entry name" value="RuvA_C"/>
    <property type="match status" value="1"/>
</dbReference>
<dbReference type="GO" id="GO:0048476">
    <property type="term" value="C:Holliday junction resolvase complex"/>
    <property type="evidence" value="ECO:0007669"/>
    <property type="project" value="UniProtKB-UniRule"/>
</dbReference>
<comment type="domain">
    <text evidence="6">Has three domains with a flexible linker between the domains II and III and assumes an 'L' shape. Domain III is highly mobile and contacts RuvB.</text>
</comment>
<dbReference type="SUPFAM" id="SSF47781">
    <property type="entry name" value="RuvA domain 2-like"/>
    <property type="match status" value="1"/>
</dbReference>
<dbReference type="GO" id="GO:0000400">
    <property type="term" value="F:four-way junction DNA binding"/>
    <property type="evidence" value="ECO:0007669"/>
    <property type="project" value="UniProtKB-UniRule"/>
</dbReference>
<comment type="subcellular location">
    <subcellularLocation>
        <location evidence="6">Cytoplasm</location>
    </subcellularLocation>
</comment>
<comment type="function">
    <text evidence="6">The RuvA-RuvB-RuvC complex processes Holliday junction (HJ) DNA during genetic recombination and DNA repair, while the RuvA-RuvB complex plays an important role in the rescue of blocked DNA replication forks via replication fork reversal (RFR). RuvA specifically binds to HJ cruciform DNA, conferring on it an open structure. The RuvB hexamer acts as an ATP-dependent pump, pulling dsDNA into and through the RuvAB complex. HJ branch migration allows RuvC to scan DNA until it finds its consensus sequence, where it cleaves and resolves the cruciform DNA.</text>
</comment>
<name>A0A1F7WF00_9BACT</name>
<dbReference type="Pfam" id="PF14520">
    <property type="entry name" value="HHH_5"/>
    <property type="match status" value="1"/>
</dbReference>
<comment type="similarity">
    <text evidence="6">Belongs to the RuvA family.</text>
</comment>
<dbReference type="Gene3D" id="1.10.8.10">
    <property type="entry name" value="DNA helicase RuvA subunit, C-terminal domain"/>
    <property type="match status" value="1"/>
</dbReference>
<dbReference type="InterPro" id="IPR013849">
    <property type="entry name" value="DNA_helicase_Holl-junc_RuvA_I"/>
</dbReference>
<dbReference type="InterPro" id="IPR000085">
    <property type="entry name" value="RuvA"/>
</dbReference>
<reference evidence="8 9" key="1">
    <citation type="journal article" date="2016" name="Nat. Commun.">
        <title>Thousands of microbial genomes shed light on interconnected biogeochemical processes in an aquifer system.</title>
        <authorList>
            <person name="Anantharaman K."/>
            <person name="Brown C.T."/>
            <person name="Hug L.A."/>
            <person name="Sharon I."/>
            <person name="Castelle C.J."/>
            <person name="Probst A.J."/>
            <person name="Thomas B.C."/>
            <person name="Singh A."/>
            <person name="Wilkins M.J."/>
            <person name="Karaoz U."/>
            <person name="Brodie E.L."/>
            <person name="Williams K.H."/>
            <person name="Hubbard S.S."/>
            <person name="Banfield J.F."/>
        </authorList>
    </citation>
    <scope>NUCLEOTIDE SEQUENCE [LARGE SCALE GENOMIC DNA]</scope>
</reference>